<dbReference type="Gene3D" id="1.20.1250.20">
    <property type="entry name" value="MFS general substrate transporter like domains"/>
    <property type="match status" value="1"/>
</dbReference>
<feature type="transmembrane region" description="Helical" evidence="4">
    <location>
        <begin position="103"/>
        <end position="125"/>
    </location>
</feature>
<feature type="transmembrane region" description="Helical" evidence="4">
    <location>
        <begin position="218"/>
        <end position="240"/>
    </location>
</feature>
<feature type="transmembrane region" description="Helical" evidence="4">
    <location>
        <begin position="370"/>
        <end position="387"/>
    </location>
</feature>
<proteinExistence type="predicted"/>
<feature type="domain" description="Major facilitator superfamily (MFS) profile" evidence="5">
    <location>
        <begin position="11"/>
        <end position="394"/>
    </location>
</feature>
<sequence length="402" mass="41079">MDHRKSATAAPVLTIAIIALALNLRPTMAGVGPLLDGIMATTGLDHAGAGMLTAFPVGVMGVGALLSAPLQRRADARALVGLGIALIALACATRAFAHGAAAMLVTALLAGAGIALIQALMPAFIKRNYGVRADAMMGMYTTAIMGGAAAAAALAAPLAQVGGWPGALAVWALPALFAWALWLVAAGPRARQSPPPVHAARVPAARSPVWRLRRAWELMLFFGVGTGAYTLVLAWLPPFYTQLGWSHAQAGYLLAGVTVAEVAAGLAVSASIVRMPDRRMPLLVALALLIGGLGCLLSAPLALAALACLLLGLGIGALFPLSLIVALDHSDNPARAGELLAFVQGGGYLIASLMPLVAGALRDHLADLTAAWAIMLAGALGLCLLCTRFSPRSYARAFAPQR</sequence>
<keyword evidence="3 4" id="KW-0472">Membrane</keyword>
<evidence type="ECO:0000259" key="5">
    <source>
        <dbReference type="PROSITE" id="PS50850"/>
    </source>
</evidence>
<dbReference type="AlphaFoldDB" id="A0A7Z2GRY7"/>
<dbReference type="InterPro" id="IPR036259">
    <property type="entry name" value="MFS_trans_sf"/>
</dbReference>
<reference evidence="6 7" key="1">
    <citation type="submission" date="2019-12" db="EMBL/GenBank/DDBJ databases">
        <title>Paraburkholderia acidiphila 7Q-K02 sp. nov and Paraburkholderia acidisoli DHF22 sp. nov., two strains isolated from forest soil.</title>
        <authorList>
            <person name="Gao Z."/>
            <person name="Qiu L."/>
        </authorList>
    </citation>
    <scope>NUCLEOTIDE SEQUENCE [LARGE SCALE GENOMIC DNA]</scope>
    <source>
        <strain evidence="6 7">DHF22</strain>
    </source>
</reference>
<feature type="transmembrane region" description="Helical" evidence="4">
    <location>
        <begin position="339"/>
        <end position="358"/>
    </location>
</feature>
<feature type="transmembrane region" description="Helical" evidence="4">
    <location>
        <begin position="164"/>
        <end position="185"/>
    </location>
</feature>
<keyword evidence="1 4" id="KW-0812">Transmembrane</keyword>
<keyword evidence="2 4" id="KW-1133">Transmembrane helix</keyword>
<feature type="transmembrane region" description="Helical" evidence="4">
    <location>
        <begin position="309"/>
        <end position="327"/>
    </location>
</feature>
<dbReference type="InterPro" id="IPR052524">
    <property type="entry name" value="MFS_Cyanate_Porter"/>
</dbReference>
<feature type="transmembrane region" description="Helical" evidence="4">
    <location>
        <begin position="78"/>
        <end position="97"/>
    </location>
</feature>
<feature type="transmembrane region" description="Helical" evidence="4">
    <location>
        <begin position="280"/>
        <end position="303"/>
    </location>
</feature>
<name>A0A7Z2GRY7_9BURK</name>
<dbReference type="PANTHER" id="PTHR23523:SF1">
    <property type="entry name" value="CYANATE TRANSPORT PROTEIN CYNX"/>
    <property type="match status" value="1"/>
</dbReference>
<evidence type="ECO:0000313" key="6">
    <source>
        <dbReference type="EMBL" id="QGZ66872.1"/>
    </source>
</evidence>
<feature type="transmembrane region" description="Helical" evidence="4">
    <location>
        <begin position="137"/>
        <end position="158"/>
    </location>
</feature>
<evidence type="ECO:0000256" key="3">
    <source>
        <dbReference type="ARBA" id="ARBA00023136"/>
    </source>
</evidence>
<dbReference type="SUPFAM" id="SSF103473">
    <property type="entry name" value="MFS general substrate transporter"/>
    <property type="match status" value="1"/>
</dbReference>
<evidence type="ECO:0000256" key="2">
    <source>
        <dbReference type="ARBA" id="ARBA00022989"/>
    </source>
</evidence>
<protein>
    <submittedName>
        <fullName evidence="6">MFS transporter</fullName>
    </submittedName>
</protein>
<accession>A0A7Z2GRY7</accession>
<evidence type="ECO:0000313" key="7">
    <source>
        <dbReference type="Proteomes" id="UP000433577"/>
    </source>
</evidence>
<dbReference type="PANTHER" id="PTHR23523">
    <property type="match status" value="1"/>
</dbReference>
<dbReference type="PROSITE" id="PS50850">
    <property type="entry name" value="MFS"/>
    <property type="match status" value="1"/>
</dbReference>
<dbReference type="OrthoDB" id="5758872at2"/>
<dbReference type="InterPro" id="IPR020846">
    <property type="entry name" value="MFS_dom"/>
</dbReference>
<evidence type="ECO:0000256" key="4">
    <source>
        <dbReference type="SAM" id="Phobius"/>
    </source>
</evidence>
<dbReference type="KEGG" id="pacs:FAZ98_30960"/>
<dbReference type="Pfam" id="PF07690">
    <property type="entry name" value="MFS_1"/>
    <property type="match status" value="1"/>
</dbReference>
<feature type="transmembrane region" description="Helical" evidence="4">
    <location>
        <begin position="47"/>
        <end position="66"/>
    </location>
</feature>
<dbReference type="GO" id="GO:0022857">
    <property type="term" value="F:transmembrane transporter activity"/>
    <property type="evidence" value="ECO:0007669"/>
    <property type="project" value="InterPro"/>
</dbReference>
<dbReference type="EMBL" id="CP046916">
    <property type="protein sequence ID" value="QGZ66872.1"/>
    <property type="molecule type" value="Genomic_DNA"/>
</dbReference>
<dbReference type="InterPro" id="IPR011701">
    <property type="entry name" value="MFS"/>
</dbReference>
<dbReference type="RefSeq" id="WP_158958637.1">
    <property type="nucleotide sequence ID" value="NZ_CP046916.1"/>
</dbReference>
<feature type="transmembrane region" description="Helical" evidence="4">
    <location>
        <begin position="252"/>
        <end position="273"/>
    </location>
</feature>
<keyword evidence="7" id="KW-1185">Reference proteome</keyword>
<evidence type="ECO:0000256" key="1">
    <source>
        <dbReference type="ARBA" id="ARBA00022692"/>
    </source>
</evidence>
<dbReference type="Proteomes" id="UP000433577">
    <property type="component" value="Chromosome 4"/>
</dbReference>
<organism evidence="6 7">
    <name type="scientific">Paraburkholderia acidisoli</name>
    <dbReference type="NCBI Taxonomy" id="2571748"/>
    <lineage>
        <taxon>Bacteria</taxon>
        <taxon>Pseudomonadati</taxon>
        <taxon>Pseudomonadota</taxon>
        <taxon>Betaproteobacteria</taxon>
        <taxon>Burkholderiales</taxon>
        <taxon>Burkholderiaceae</taxon>
        <taxon>Paraburkholderia</taxon>
    </lineage>
</organism>
<gene>
    <name evidence="6" type="ORF">FAZ98_30960</name>
</gene>